<organism evidence="4 5">
    <name type="scientific">Streptomyces wedmorensis</name>
    <dbReference type="NCBI Taxonomy" id="43759"/>
    <lineage>
        <taxon>Bacteria</taxon>
        <taxon>Bacillati</taxon>
        <taxon>Actinomycetota</taxon>
        <taxon>Actinomycetes</taxon>
        <taxon>Kitasatosporales</taxon>
        <taxon>Streptomycetaceae</taxon>
        <taxon>Streptomyces</taxon>
    </lineage>
</organism>
<dbReference type="InterPro" id="IPR015797">
    <property type="entry name" value="NUDIX_hydrolase-like_dom_sf"/>
</dbReference>
<dbReference type="Proteomes" id="UP001600424">
    <property type="component" value="Unassembled WGS sequence"/>
</dbReference>
<keyword evidence="2" id="KW-0378">Hydrolase</keyword>
<dbReference type="Gene3D" id="3.90.79.10">
    <property type="entry name" value="Nucleoside Triphosphate Pyrophosphohydrolase"/>
    <property type="match status" value="1"/>
</dbReference>
<dbReference type="PANTHER" id="PTHR43046">
    <property type="entry name" value="GDP-MANNOSE MANNOSYL HYDROLASE"/>
    <property type="match status" value="1"/>
</dbReference>
<proteinExistence type="predicted"/>
<keyword evidence="5" id="KW-1185">Reference proteome</keyword>
<dbReference type="PANTHER" id="PTHR43046:SF16">
    <property type="entry name" value="ADP-RIBOSE PYROPHOSPHATASE YJHB-RELATED"/>
    <property type="match status" value="1"/>
</dbReference>
<dbReference type="InterPro" id="IPR000086">
    <property type="entry name" value="NUDIX_hydrolase_dom"/>
</dbReference>
<dbReference type="CDD" id="cd04683">
    <property type="entry name" value="NUDIX_Hydrolase"/>
    <property type="match status" value="1"/>
</dbReference>
<dbReference type="InterPro" id="IPR002575">
    <property type="entry name" value="Aminoglycoside_PTrfase"/>
</dbReference>
<dbReference type="SUPFAM" id="SSF55811">
    <property type="entry name" value="Nudix"/>
    <property type="match status" value="1"/>
</dbReference>
<evidence type="ECO:0000313" key="5">
    <source>
        <dbReference type="Proteomes" id="UP001600424"/>
    </source>
</evidence>
<dbReference type="InterPro" id="IPR011009">
    <property type="entry name" value="Kinase-like_dom_sf"/>
</dbReference>
<dbReference type="EMBL" id="JBHTRV010000011">
    <property type="protein sequence ID" value="MFE5981458.1"/>
    <property type="molecule type" value="Genomic_DNA"/>
</dbReference>
<dbReference type="SUPFAM" id="SSF56112">
    <property type="entry name" value="Protein kinase-like (PK-like)"/>
    <property type="match status" value="1"/>
</dbReference>
<name>A0ABW6IUY4_STRWE</name>
<dbReference type="Pfam" id="PF01636">
    <property type="entry name" value="APH"/>
    <property type="match status" value="1"/>
</dbReference>
<protein>
    <submittedName>
        <fullName evidence="4">Phosphotransferase</fullName>
    </submittedName>
</protein>
<dbReference type="PROSITE" id="PS51462">
    <property type="entry name" value="NUDIX"/>
    <property type="match status" value="1"/>
</dbReference>
<evidence type="ECO:0000256" key="2">
    <source>
        <dbReference type="ARBA" id="ARBA00022801"/>
    </source>
</evidence>
<dbReference type="RefSeq" id="WP_386251070.1">
    <property type="nucleotide sequence ID" value="NZ_JBHTRV010000011.1"/>
</dbReference>
<comment type="cofactor">
    <cofactor evidence="1">
        <name>Mg(2+)</name>
        <dbReference type="ChEBI" id="CHEBI:18420"/>
    </cofactor>
</comment>
<gene>
    <name evidence="4" type="ORF">ACFQ63_17340</name>
</gene>
<comment type="caution">
    <text evidence="4">The sequence shown here is derived from an EMBL/GenBank/DDBJ whole genome shotgun (WGS) entry which is preliminary data.</text>
</comment>
<feature type="domain" description="Nudix hydrolase" evidence="3">
    <location>
        <begin position="8"/>
        <end position="141"/>
    </location>
</feature>
<evidence type="ECO:0000313" key="4">
    <source>
        <dbReference type="EMBL" id="MFE5981458.1"/>
    </source>
</evidence>
<reference evidence="4 5" key="1">
    <citation type="submission" date="2024-09" db="EMBL/GenBank/DDBJ databases">
        <title>The Natural Products Discovery Center: Release of the First 8490 Sequenced Strains for Exploring Actinobacteria Biosynthetic Diversity.</title>
        <authorList>
            <person name="Kalkreuter E."/>
            <person name="Kautsar S.A."/>
            <person name="Yang D."/>
            <person name="Bader C.D."/>
            <person name="Teijaro C.N."/>
            <person name="Fluegel L."/>
            <person name="Davis C.M."/>
            <person name="Simpson J.R."/>
            <person name="Lauterbach L."/>
            <person name="Steele A.D."/>
            <person name="Gui C."/>
            <person name="Meng S."/>
            <person name="Li G."/>
            <person name="Viehrig K."/>
            <person name="Ye F."/>
            <person name="Su P."/>
            <person name="Kiefer A.F."/>
            <person name="Nichols A."/>
            <person name="Cepeda A.J."/>
            <person name="Yan W."/>
            <person name="Fan B."/>
            <person name="Jiang Y."/>
            <person name="Adhikari A."/>
            <person name="Zheng C.-J."/>
            <person name="Schuster L."/>
            <person name="Cowan T.M."/>
            <person name="Smanski M.J."/>
            <person name="Chevrette M.G."/>
            <person name="De Carvalho L.P.S."/>
            <person name="Shen B."/>
        </authorList>
    </citation>
    <scope>NUCLEOTIDE SEQUENCE [LARGE SCALE GENOMIC DNA]</scope>
    <source>
        <strain evidence="4 5">NPDC056472</strain>
    </source>
</reference>
<evidence type="ECO:0000256" key="1">
    <source>
        <dbReference type="ARBA" id="ARBA00001946"/>
    </source>
</evidence>
<dbReference type="Pfam" id="PF00293">
    <property type="entry name" value="NUDIX"/>
    <property type="match status" value="1"/>
</dbReference>
<accession>A0ABW6IUY4</accession>
<evidence type="ECO:0000259" key="3">
    <source>
        <dbReference type="PROSITE" id="PS51462"/>
    </source>
</evidence>
<dbReference type="Gene3D" id="3.90.1200.10">
    <property type="match status" value="1"/>
</dbReference>
<sequence length="490" mass="53373">MSGGGRHTVPVDVHVIAVRDGERGPEVLLSRRAGDVYAAGLWHAPSGHVERETVVDAVVRETFEETGLVVDPADVRAAVTVHHRPPGGRERVGFFFEVRRWRGTPRVAEPDKCDAMGWFPFGALPEPMVAYCRAGLDAYRAGAPVALHFQEPDDPIAYEPRLDRRRLVPAPGDAKRVPEPVPELVPQRVPEQVPEPGVRDFAERAVGRIAAWADVSWSRENSRVWRIEGGGGGLWFVKVHQNDRFHRRETAALRGWVPRLGSSGPRLVAADAELRAVVVTAVQGRSLHGAVLTVAEEGEVFRSIGALAARIHASPLPSPGAGVPLPTGPYDRSERHLAAARPLLEPGEEECVRSAVAAARESPPLEQVVTHGDLQLRNLLLANDGAVRFIDVERSEPHARVRDFVRLLGCFDGRADLAEAFLGGYGRPLTGVEETHLVASAALEAVSGIAFGTRAGDPELVERGRRTLVRLRTRDDVWPFSSRTQGGLPR</sequence>